<sequence length="76" mass="8698">MRYLQYNLVFRPEPEGGFTVFAPALPGCISYGKTLEEAKRYIQDAIRGYTISLRKHNERIPTDEKSFISSVQVNVS</sequence>
<comment type="caution">
    <text evidence="2">The sequence shown here is derived from an EMBL/GenBank/DDBJ whole genome shotgun (WGS) entry which is preliminary data.</text>
</comment>
<dbReference type="SUPFAM" id="SSF143100">
    <property type="entry name" value="TTHA1013/TTHA0281-like"/>
    <property type="match status" value="1"/>
</dbReference>
<evidence type="ECO:0000313" key="2">
    <source>
        <dbReference type="EMBL" id="OHA91039.1"/>
    </source>
</evidence>
<dbReference type="Pfam" id="PF15919">
    <property type="entry name" value="HicB_lk_antitox"/>
    <property type="match status" value="1"/>
</dbReference>
<reference evidence="2 3" key="1">
    <citation type="journal article" date="2016" name="Nat. Commun.">
        <title>Thousands of microbial genomes shed light on interconnected biogeochemical processes in an aquifer system.</title>
        <authorList>
            <person name="Anantharaman K."/>
            <person name="Brown C.T."/>
            <person name="Hug L.A."/>
            <person name="Sharon I."/>
            <person name="Castelle C.J."/>
            <person name="Probst A.J."/>
            <person name="Thomas B.C."/>
            <person name="Singh A."/>
            <person name="Wilkins M.J."/>
            <person name="Karaoz U."/>
            <person name="Brodie E.L."/>
            <person name="Williams K.H."/>
            <person name="Hubbard S.S."/>
            <person name="Banfield J.F."/>
        </authorList>
    </citation>
    <scope>NUCLEOTIDE SEQUENCE [LARGE SCALE GENOMIC DNA]</scope>
</reference>
<dbReference type="Gene3D" id="3.30.160.250">
    <property type="match status" value="1"/>
</dbReference>
<feature type="domain" description="HicB-like antitoxin of toxin-antitoxin system" evidence="1">
    <location>
        <begin position="9"/>
        <end position="62"/>
    </location>
</feature>
<evidence type="ECO:0000313" key="3">
    <source>
        <dbReference type="Proteomes" id="UP000178538"/>
    </source>
</evidence>
<dbReference type="AlphaFoldDB" id="A0A1G2T2L3"/>
<accession>A0A1G2T2L3</accession>
<dbReference type="InterPro" id="IPR031807">
    <property type="entry name" value="HicB-like"/>
</dbReference>
<protein>
    <submittedName>
        <fullName evidence="2">Antitoxin HicB</fullName>
    </submittedName>
</protein>
<dbReference type="InterPro" id="IPR035069">
    <property type="entry name" value="TTHA1013/TTHA0281-like"/>
</dbReference>
<proteinExistence type="predicted"/>
<name>A0A1G2T2L3_9BACT</name>
<dbReference type="STRING" id="1802737.A2832_01320"/>
<dbReference type="PANTHER" id="PTHR34504">
    <property type="entry name" value="ANTITOXIN HICB"/>
    <property type="match status" value="1"/>
</dbReference>
<dbReference type="EMBL" id="MHVG01000008">
    <property type="protein sequence ID" value="OHA91039.1"/>
    <property type="molecule type" value="Genomic_DNA"/>
</dbReference>
<dbReference type="InterPro" id="IPR051404">
    <property type="entry name" value="TA_system_antitoxin"/>
</dbReference>
<gene>
    <name evidence="2" type="ORF">A2832_01320</name>
</gene>
<dbReference type="Proteomes" id="UP000178538">
    <property type="component" value="Unassembled WGS sequence"/>
</dbReference>
<dbReference type="PANTHER" id="PTHR34504:SF2">
    <property type="entry name" value="UPF0150 PROTEIN SSL0259"/>
    <property type="match status" value="1"/>
</dbReference>
<organism evidence="2 3">
    <name type="scientific">Candidatus Zambryskibacteria bacterium RIFCSPHIGHO2_01_FULL_44_22b</name>
    <dbReference type="NCBI Taxonomy" id="1802737"/>
    <lineage>
        <taxon>Bacteria</taxon>
        <taxon>Candidatus Zambryskiibacteriota</taxon>
    </lineage>
</organism>
<evidence type="ECO:0000259" key="1">
    <source>
        <dbReference type="Pfam" id="PF15919"/>
    </source>
</evidence>